<dbReference type="EMBL" id="CP001056">
    <property type="protein sequence ID" value="ACD25085.1"/>
    <property type="molecule type" value="Genomic_DNA"/>
</dbReference>
<dbReference type="HOGENOM" id="CLU_3151132_0_0_9"/>
<reference evidence="1" key="2">
    <citation type="submission" date="2009-08" db="EMBL/GenBank/DDBJ databases">
        <authorList>
            <person name="Shrivastava S."/>
            <person name="Brinkac L.M."/>
            <person name="Dodson R.J."/>
            <person name="Harkins D.M."/>
            <person name="Durkin A.S."/>
            <person name="Sutton G."/>
        </authorList>
    </citation>
    <scope>NUCLEOTIDE SEQUENCE</scope>
    <source>
        <strain evidence="1">Eklund 17B</strain>
    </source>
</reference>
<reference evidence="1" key="1">
    <citation type="submission" date="2009-06" db="EMBL/GenBank/DDBJ databases">
        <authorList>
            <consortium name="US DOE Joint Genome Institute (JGI-PGF)"/>
            <person name="Lucas S."/>
            <person name="Copeland A."/>
            <person name="Lapidus A."/>
            <person name="Glavina del Rio T."/>
            <person name="Dalin E."/>
            <person name="Tice H."/>
            <person name="Bruce D."/>
            <person name="Goodwin L."/>
            <person name="Pitluck S."/>
            <person name="Kyrpides N."/>
            <person name="Mavromatis K."/>
            <person name="Ivanova N."/>
            <person name="Saunders E."/>
            <person name="Brettin T."/>
            <person name="Detter J.C."/>
            <person name="Han C."/>
            <person name="Larimer F."/>
            <person name="Land M."/>
            <person name="Hauser L."/>
            <person name="Markowitz V."/>
            <person name="Cheng J.-F."/>
            <person name="Hugenholtz P."/>
            <person name="Woyke T."/>
            <person name="Wu D."/>
            <person name="Gronow S."/>
            <person name="Klenk H.-P."/>
            <person name="Eisen J.A."/>
        </authorList>
    </citation>
    <scope>NUCLEOTIDE SEQUENCE</scope>
    <source>
        <strain evidence="1">Eklund 17B</strain>
    </source>
</reference>
<dbReference type="PATRIC" id="fig|935198.13.peg.1639"/>
<gene>
    <name evidence="1" type="ordered locus">CLL_A1692</name>
</gene>
<accession>U4P553</accession>
<accession>B2TL06</accession>
<sequence length="49" mass="6128">MYEKSIEFLKLIKIIIFKIRNRFSKELYYDIILLDLLKHTYLNYLNTRS</sequence>
<dbReference type="AlphaFoldDB" id="B2TL06"/>
<proteinExistence type="predicted"/>
<name>B2TL06_CLOBB</name>
<organism evidence="1">
    <name type="scientific">Clostridium botulinum (strain Eklund 17B / Type B)</name>
    <dbReference type="NCBI Taxonomy" id="935198"/>
    <lineage>
        <taxon>Bacteria</taxon>
        <taxon>Bacillati</taxon>
        <taxon>Bacillota</taxon>
        <taxon>Clostridia</taxon>
        <taxon>Eubacteriales</taxon>
        <taxon>Clostridiaceae</taxon>
        <taxon>Clostridium</taxon>
    </lineage>
</organism>
<dbReference type="KEGG" id="cbk:CLL_A1692"/>
<evidence type="ECO:0000313" key="1">
    <source>
        <dbReference type="EMBL" id="ACD25085.1"/>
    </source>
</evidence>
<protein>
    <submittedName>
        <fullName evidence="1">Uncharacterized protein</fullName>
    </submittedName>
</protein>